<keyword evidence="3" id="KW-1185">Reference proteome</keyword>
<reference evidence="2 3" key="1">
    <citation type="submission" date="2020-08" db="EMBL/GenBank/DDBJ databases">
        <title>Genomic Encyclopedia of Type Strains, Phase IV (KMG-IV): sequencing the most valuable type-strain genomes for metagenomic binning, comparative biology and taxonomic classification.</title>
        <authorList>
            <person name="Goeker M."/>
        </authorList>
    </citation>
    <scope>NUCLEOTIDE SEQUENCE [LARGE SCALE GENOMIC DNA]</scope>
    <source>
        <strain evidence="2 3">DSM 105074</strain>
    </source>
</reference>
<dbReference type="InterPro" id="IPR044023">
    <property type="entry name" value="Ig_7"/>
</dbReference>
<feature type="domain" description="Ig-like" evidence="1">
    <location>
        <begin position="97"/>
        <end position="177"/>
    </location>
</feature>
<dbReference type="Pfam" id="PF19081">
    <property type="entry name" value="Ig_7"/>
    <property type="match status" value="1"/>
</dbReference>
<comment type="caution">
    <text evidence="2">The sequence shown here is derived from an EMBL/GenBank/DDBJ whole genome shotgun (WGS) entry which is preliminary data.</text>
</comment>
<dbReference type="Proteomes" id="UP000557307">
    <property type="component" value="Unassembled WGS sequence"/>
</dbReference>
<gene>
    <name evidence="2" type="ORF">HNQ92_002146</name>
</gene>
<dbReference type="RefSeq" id="WP_184173975.1">
    <property type="nucleotide sequence ID" value="NZ_JACHGF010000003.1"/>
</dbReference>
<evidence type="ECO:0000313" key="2">
    <source>
        <dbReference type="EMBL" id="MBB5284003.1"/>
    </source>
</evidence>
<sequence length="190" mass="20165">MAVLNLVGVVAYSETPTIIISRVYLSCVDGNLGIDVEFQSAGQVTASAGTLVSNGSRNYTLKGLAAGELVLIEAVSAQDTARLEYLVPVVEPAPLLPPLVASQVLCSEDPTPPLSAFVGENQTVDWYDAPTDGNLLGTGLTFTPAAPGRYYAETRDTTRSCFNRSTERSAVQVEVLPKTLCIITSGERLR</sequence>
<evidence type="ECO:0000313" key="3">
    <source>
        <dbReference type="Proteomes" id="UP000557307"/>
    </source>
</evidence>
<proteinExistence type="predicted"/>
<organism evidence="2 3">
    <name type="scientific">Rhabdobacter roseus</name>
    <dbReference type="NCBI Taxonomy" id="1655419"/>
    <lineage>
        <taxon>Bacteria</taxon>
        <taxon>Pseudomonadati</taxon>
        <taxon>Bacteroidota</taxon>
        <taxon>Cytophagia</taxon>
        <taxon>Cytophagales</taxon>
        <taxon>Cytophagaceae</taxon>
        <taxon>Rhabdobacter</taxon>
    </lineage>
</organism>
<evidence type="ECO:0000259" key="1">
    <source>
        <dbReference type="Pfam" id="PF19081"/>
    </source>
</evidence>
<accession>A0A840TRY2</accession>
<protein>
    <recommendedName>
        <fullName evidence="1">Ig-like domain-containing protein</fullName>
    </recommendedName>
</protein>
<dbReference type="EMBL" id="JACHGF010000003">
    <property type="protein sequence ID" value="MBB5284003.1"/>
    <property type="molecule type" value="Genomic_DNA"/>
</dbReference>
<name>A0A840TRY2_9BACT</name>
<dbReference type="AlphaFoldDB" id="A0A840TRY2"/>